<dbReference type="Proteomes" id="UP000830375">
    <property type="component" value="Unassembled WGS sequence"/>
</dbReference>
<evidence type="ECO:0000256" key="1">
    <source>
        <dbReference type="SAM" id="Phobius"/>
    </source>
</evidence>
<reference evidence="2 3" key="1">
    <citation type="submission" date="2022-01" db="EMBL/GenBank/DDBJ databases">
        <title>A high-quality chromosome-level genome assembly of rohu carp, Labeo rohita.</title>
        <authorList>
            <person name="Arick M.A. II"/>
            <person name="Hsu C.-Y."/>
            <person name="Magbanua Z."/>
            <person name="Pechanova O."/>
            <person name="Grover C."/>
            <person name="Miller E."/>
            <person name="Thrash A."/>
            <person name="Ezzel L."/>
            <person name="Alam S."/>
            <person name="Benzie J."/>
            <person name="Hamilton M."/>
            <person name="Karsi A."/>
            <person name="Lawrence M.L."/>
            <person name="Peterson D.G."/>
        </authorList>
    </citation>
    <scope>NUCLEOTIDE SEQUENCE [LARGE SCALE GENOMIC DNA]</scope>
    <source>
        <strain evidence="3">BAU-BD-2019</strain>
        <tissue evidence="2">Blood</tissue>
    </source>
</reference>
<proteinExistence type="predicted"/>
<evidence type="ECO:0000313" key="3">
    <source>
        <dbReference type="Proteomes" id="UP000830375"/>
    </source>
</evidence>
<keyword evidence="3" id="KW-1185">Reference proteome</keyword>
<keyword evidence="2" id="KW-0067">ATP-binding</keyword>
<keyword evidence="2" id="KW-0347">Helicase</keyword>
<keyword evidence="1" id="KW-1133">Transmembrane helix</keyword>
<protein>
    <submittedName>
        <fullName evidence="2">ATP-dependent RNA helicase DRS1</fullName>
    </submittedName>
</protein>
<keyword evidence="2" id="KW-0378">Hydrolase</keyword>
<organism evidence="2 3">
    <name type="scientific">Labeo rohita</name>
    <name type="common">Indian major carp</name>
    <name type="synonym">Cyprinus rohita</name>
    <dbReference type="NCBI Taxonomy" id="84645"/>
    <lineage>
        <taxon>Eukaryota</taxon>
        <taxon>Metazoa</taxon>
        <taxon>Chordata</taxon>
        <taxon>Craniata</taxon>
        <taxon>Vertebrata</taxon>
        <taxon>Euteleostomi</taxon>
        <taxon>Actinopterygii</taxon>
        <taxon>Neopterygii</taxon>
        <taxon>Teleostei</taxon>
        <taxon>Ostariophysi</taxon>
        <taxon>Cypriniformes</taxon>
        <taxon>Cyprinidae</taxon>
        <taxon>Labeoninae</taxon>
        <taxon>Labeonini</taxon>
        <taxon>Labeo</taxon>
    </lineage>
</organism>
<comment type="caution">
    <text evidence="2">The sequence shown here is derived from an EMBL/GenBank/DDBJ whole genome shotgun (WGS) entry which is preliminary data.</text>
</comment>
<dbReference type="EMBL" id="JACTAM010000741">
    <property type="protein sequence ID" value="KAI2646915.1"/>
    <property type="molecule type" value="Genomic_DNA"/>
</dbReference>
<keyword evidence="1" id="KW-0812">Transmembrane</keyword>
<name>A0ABQ8L857_LABRO</name>
<accession>A0ABQ8L857</accession>
<evidence type="ECO:0000313" key="2">
    <source>
        <dbReference type="EMBL" id="KAI2646915.1"/>
    </source>
</evidence>
<keyword evidence="2" id="KW-0547">Nucleotide-binding</keyword>
<keyword evidence="1" id="KW-0472">Membrane</keyword>
<sequence length="103" mass="12032">MNLTQVALFSFLTLLMTFQTGCVIALNRDLREERLFGEVLHIVPQCEKERVLVFLRVLSQVYFHPHRTNEYKVINLSNAADVKPLNIISNKENLFVNPRYKIV</sequence>
<feature type="transmembrane region" description="Helical" evidence="1">
    <location>
        <begin position="6"/>
        <end position="26"/>
    </location>
</feature>
<dbReference type="GO" id="GO:0004386">
    <property type="term" value="F:helicase activity"/>
    <property type="evidence" value="ECO:0007669"/>
    <property type="project" value="UniProtKB-KW"/>
</dbReference>
<gene>
    <name evidence="2" type="ORF">H4Q32_027523</name>
</gene>